<dbReference type="Gene3D" id="3.90.470.20">
    <property type="entry name" value="4'-phosphopantetheinyl transferase domain"/>
    <property type="match status" value="1"/>
</dbReference>
<dbReference type="NCBIfam" id="TIGR00556">
    <property type="entry name" value="pantethn_trn"/>
    <property type="match status" value="1"/>
</dbReference>
<dbReference type="GO" id="GO:0006633">
    <property type="term" value="P:fatty acid biosynthetic process"/>
    <property type="evidence" value="ECO:0007669"/>
    <property type="project" value="UniProtKB-UniRule"/>
</dbReference>
<dbReference type="NCBIfam" id="TIGR00516">
    <property type="entry name" value="acpS"/>
    <property type="match status" value="1"/>
</dbReference>
<evidence type="ECO:0000256" key="4">
    <source>
        <dbReference type="ARBA" id="ARBA00022832"/>
    </source>
</evidence>
<evidence type="ECO:0000259" key="9">
    <source>
        <dbReference type="Pfam" id="PF01648"/>
    </source>
</evidence>
<dbReference type="GO" id="GO:0008897">
    <property type="term" value="F:holo-[acyl-carrier-protein] synthase activity"/>
    <property type="evidence" value="ECO:0007669"/>
    <property type="project" value="UniProtKB-UniRule"/>
</dbReference>
<proteinExistence type="inferred from homology"/>
<evidence type="ECO:0000256" key="1">
    <source>
        <dbReference type="ARBA" id="ARBA00022516"/>
    </source>
</evidence>
<dbReference type="EC" id="2.7.8.7" evidence="8"/>
<keyword evidence="2 8" id="KW-0808">Transferase</keyword>
<dbReference type="GO" id="GO:0005737">
    <property type="term" value="C:cytoplasm"/>
    <property type="evidence" value="ECO:0007669"/>
    <property type="project" value="UniProtKB-SubCell"/>
</dbReference>
<dbReference type="Pfam" id="PF01648">
    <property type="entry name" value="ACPS"/>
    <property type="match status" value="1"/>
</dbReference>
<dbReference type="InterPro" id="IPR037143">
    <property type="entry name" value="4-PPantetheinyl_Trfase_dom_sf"/>
</dbReference>
<evidence type="ECO:0000256" key="8">
    <source>
        <dbReference type="HAMAP-Rule" id="MF_00101"/>
    </source>
</evidence>
<keyword evidence="11" id="KW-1185">Reference proteome</keyword>
<dbReference type="InterPro" id="IPR004568">
    <property type="entry name" value="Ppantetheine-prot_Trfase_dom"/>
</dbReference>
<keyword evidence="6 8" id="KW-0443">Lipid metabolism</keyword>
<organism evidence="10 11">
    <name type="scientific">Sulfuriroseicoccus oceanibius</name>
    <dbReference type="NCBI Taxonomy" id="2707525"/>
    <lineage>
        <taxon>Bacteria</taxon>
        <taxon>Pseudomonadati</taxon>
        <taxon>Verrucomicrobiota</taxon>
        <taxon>Verrucomicrobiia</taxon>
        <taxon>Verrucomicrobiales</taxon>
        <taxon>Verrucomicrobiaceae</taxon>
        <taxon>Sulfuriroseicoccus</taxon>
    </lineage>
</organism>
<keyword evidence="5 8" id="KW-0460">Magnesium</keyword>
<evidence type="ECO:0000256" key="7">
    <source>
        <dbReference type="ARBA" id="ARBA00023160"/>
    </source>
</evidence>
<keyword evidence="4 8" id="KW-0276">Fatty acid metabolism</keyword>
<protein>
    <recommendedName>
        <fullName evidence="8">Holo-[acyl-carrier-protein] synthase</fullName>
        <shortName evidence="8">Holo-ACP synthase</shortName>
        <ecNumber evidence="8">2.7.8.7</ecNumber>
    </recommendedName>
    <alternativeName>
        <fullName evidence="8">4'-phosphopantetheinyl transferase AcpS</fullName>
    </alternativeName>
</protein>
<dbReference type="HAMAP" id="MF_00101">
    <property type="entry name" value="AcpS"/>
    <property type="match status" value="1"/>
</dbReference>
<evidence type="ECO:0000256" key="3">
    <source>
        <dbReference type="ARBA" id="ARBA00022723"/>
    </source>
</evidence>
<dbReference type="GO" id="GO:0000287">
    <property type="term" value="F:magnesium ion binding"/>
    <property type="evidence" value="ECO:0007669"/>
    <property type="project" value="UniProtKB-UniRule"/>
</dbReference>
<dbReference type="InterPro" id="IPR008278">
    <property type="entry name" value="4-PPantetheinyl_Trfase_dom"/>
</dbReference>
<dbReference type="InterPro" id="IPR002582">
    <property type="entry name" value="ACPS"/>
</dbReference>
<reference evidence="10 11" key="1">
    <citation type="submission" date="2020-12" db="EMBL/GenBank/DDBJ databases">
        <title>Sulforoseuscoccus oceanibium gen. nov., sp. nov., a representative of the phylum Verrucomicrobia with special cytoplasmic membrane, and proposal of Sulforoseuscoccusaceae fam. nov.</title>
        <authorList>
            <person name="Xi F."/>
        </authorList>
    </citation>
    <scope>NUCLEOTIDE SEQUENCE [LARGE SCALE GENOMIC DNA]</scope>
    <source>
        <strain evidence="10 11">T37</strain>
    </source>
</reference>
<evidence type="ECO:0000256" key="2">
    <source>
        <dbReference type="ARBA" id="ARBA00022679"/>
    </source>
</evidence>
<dbReference type="SUPFAM" id="SSF56214">
    <property type="entry name" value="4'-phosphopantetheinyl transferase"/>
    <property type="match status" value="1"/>
</dbReference>
<feature type="binding site" evidence="8">
    <location>
        <position position="60"/>
    </location>
    <ligand>
        <name>Mg(2+)</name>
        <dbReference type="ChEBI" id="CHEBI:18420"/>
    </ligand>
</feature>
<comment type="cofactor">
    <cofactor evidence="8">
        <name>Mg(2+)</name>
        <dbReference type="ChEBI" id="CHEBI:18420"/>
    </cofactor>
</comment>
<accession>A0A7T7EZD3</accession>
<dbReference type="AlphaFoldDB" id="A0A7T7EZD3"/>
<dbReference type="Proteomes" id="UP000475117">
    <property type="component" value="Chromosome"/>
</dbReference>
<keyword evidence="1 8" id="KW-0444">Lipid biosynthesis</keyword>
<name>A0A7T7EZD3_9BACT</name>
<keyword evidence="3 8" id="KW-0479">Metal-binding</keyword>
<dbReference type="EMBL" id="CP066776">
    <property type="protein sequence ID" value="QQL43859.1"/>
    <property type="molecule type" value="Genomic_DNA"/>
</dbReference>
<comment type="subcellular location">
    <subcellularLocation>
        <location evidence="8">Cytoplasm</location>
    </subcellularLocation>
</comment>
<evidence type="ECO:0000256" key="5">
    <source>
        <dbReference type="ARBA" id="ARBA00022842"/>
    </source>
</evidence>
<evidence type="ECO:0000256" key="6">
    <source>
        <dbReference type="ARBA" id="ARBA00023098"/>
    </source>
</evidence>
<keyword evidence="7 8" id="KW-0275">Fatty acid biosynthesis</keyword>
<comment type="similarity">
    <text evidence="8">Belongs to the P-Pant transferase superfamily. AcpS family.</text>
</comment>
<feature type="domain" description="4'-phosphopantetheinyl transferase" evidence="9">
    <location>
        <begin position="7"/>
        <end position="120"/>
    </location>
</feature>
<dbReference type="RefSeq" id="WP_164361881.1">
    <property type="nucleotide sequence ID" value="NZ_CP066776.1"/>
</dbReference>
<sequence>MTAGVRGIGIDLIEVERIRRGLERHGERFVARVLTEVERGYCLPMADPAPHVAARFAAKEAVAKALGTGIGAGVHLNEIGVVRDDAGAPSIELSGETAETFATMGGGRMLIALSHTKDHAIAQAMWVG</sequence>
<gene>
    <name evidence="8 10" type="primary">acpS</name>
    <name evidence="10" type="ORF">G3M56_008105</name>
</gene>
<comment type="function">
    <text evidence="8">Transfers the 4'-phosphopantetheine moiety from coenzyme A to a Ser of acyl-carrier-protein.</text>
</comment>
<comment type="catalytic activity">
    <reaction evidence="8">
        <text>apo-[ACP] + CoA = holo-[ACP] + adenosine 3',5'-bisphosphate + H(+)</text>
        <dbReference type="Rhea" id="RHEA:12068"/>
        <dbReference type="Rhea" id="RHEA-COMP:9685"/>
        <dbReference type="Rhea" id="RHEA-COMP:9690"/>
        <dbReference type="ChEBI" id="CHEBI:15378"/>
        <dbReference type="ChEBI" id="CHEBI:29999"/>
        <dbReference type="ChEBI" id="CHEBI:57287"/>
        <dbReference type="ChEBI" id="CHEBI:58343"/>
        <dbReference type="ChEBI" id="CHEBI:64479"/>
        <dbReference type="EC" id="2.7.8.7"/>
    </reaction>
</comment>
<feature type="binding site" evidence="8">
    <location>
        <position position="11"/>
    </location>
    <ligand>
        <name>Mg(2+)</name>
        <dbReference type="ChEBI" id="CHEBI:18420"/>
    </ligand>
</feature>
<evidence type="ECO:0000313" key="10">
    <source>
        <dbReference type="EMBL" id="QQL43859.1"/>
    </source>
</evidence>
<keyword evidence="8" id="KW-0963">Cytoplasm</keyword>
<dbReference type="KEGG" id="soa:G3M56_008105"/>
<evidence type="ECO:0000313" key="11">
    <source>
        <dbReference type="Proteomes" id="UP000475117"/>
    </source>
</evidence>